<dbReference type="InterPro" id="IPR011344">
    <property type="entry name" value="ssDNA-bd"/>
</dbReference>
<dbReference type="NCBIfam" id="TIGR00621">
    <property type="entry name" value="ssb"/>
    <property type="match status" value="1"/>
</dbReference>
<protein>
    <recommendedName>
        <fullName evidence="2 3">Single-stranded DNA-binding protein</fullName>
        <shortName evidence="2">SSB</shortName>
    </recommendedName>
</protein>
<evidence type="ECO:0000313" key="4">
    <source>
        <dbReference type="EMBL" id="KAB1158874.1"/>
    </source>
</evidence>
<comment type="subunit">
    <text evidence="2">Homotetramer.</text>
</comment>
<reference evidence="4 5" key="1">
    <citation type="submission" date="2019-09" db="EMBL/GenBank/DDBJ databases">
        <authorList>
            <person name="Cao W.R."/>
        </authorList>
    </citation>
    <scope>NUCLEOTIDE SEQUENCE [LARGE SCALE GENOMIC DNA]</scope>
    <source>
        <strain evidence="5">a4</strain>
    </source>
</reference>
<dbReference type="GO" id="GO:0009295">
    <property type="term" value="C:nucleoid"/>
    <property type="evidence" value="ECO:0007669"/>
    <property type="project" value="TreeGrafter"/>
</dbReference>
<accession>A0A7J5AMN6</accession>
<dbReference type="InterPro" id="IPR012340">
    <property type="entry name" value="NA-bd_OB-fold"/>
</dbReference>
<evidence type="ECO:0000256" key="3">
    <source>
        <dbReference type="PIRNR" id="PIRNR002070"/>
    </source>
</evidence>
<evidence type="ECO:0000256" key="2">
    <source>
        <dbReference type="HAMAP-Rule" id="MF_00984"/>
    </source>
</evidence>
<dbReference type="EMBL" id="WAAU01000011">
    <property type="protein sequence ID" value="KAB1158874.1"/>
    <property type="molecule type" value="Genomic_DNA"/>
</dbReference>
<dbReference type="RefSeq" id="WP_150899357.1">
    <property type="nucleotide sequence ID" value="NZ_WAAU01000011.1"/>
</dbReference>
<comment type="caution">
    <text evidence="2">Lacks conserved residue(s) required for the propagation of feature annotation.</text>
</comment>
<dbReference type="PROSITE" id="PS50935">
    <property type="entry name" value="SSB"/>
    <property type="match status" value="1"/>
</dbReference>
<dbReference type="CDD" id="cd04496">
    <property type="entry name" value="SSB_OBF"/>
    <property type="match status" value="1"/>
</dbReference>
<dbReference type="Gene3D" id="2.40.50.140">
    <property type="entry name" value="Nucleic acid-binding proteins"/>
    <property type="match status" value="1"/>
</dbReference>
<dbReference type="AlphaFoldDB" id="A0A7J5AMN6"/>
<dbReference type="OrthoDB" id="9809878at2"/>
<name>A0A7J5AMN6_9FLAO</name>
<keyword evidence="1 2" id="KW-0238">DNA-binding</keyword>
<dbReference type="GO" id="GO:0003697">
    <property type="term" value="F:single-stranded DNA binding"/>
    <property type="evidence" value="ECO:0007669"/>
    <property type="project" value="UniProtKB-UniRule"/>
</dbReference>
<comment type="caution">
    <text evidence="4">The sequence shown here is derived from an EMBL/GenBank/DDBJ whole genome shotgun (WGS) entry which is preliminary data.</text>
</comment>
<evidence type="ECO:0000256" key="1">
    <source>
        <dbReference type="ARBA" id="ARBA00023125"/>
    </source>
</evidence>
<dbReference type="SUPFAM" id="SSF50249">
    <property type="entry name" value="Nucleic acid-binding proteins"/>
    <property type="match status" value="1"/>
</dbReference>
<dbReference type="PANTHER" id="PTHR10302">
    <property type="entry name" value="SINGLE-STRANDED DNA-BINDING PROTEIN"/>
    <property type="match status" value="1"/>
</dbReference>
<sequence>MNALKNRVQLIGNLGNDPEIINLDNGKKIAKFSLATNETYKNSEGEKVTDTEWHYIVAWNKIAEIIEQYLQKGSEVMIEGKLTSRSFEDKEGIKRYVTEVICNELLMLGGK</sequence>
<gene>
    <name evidence="4" type="ORF">F7018_07145</name>
</gene>
<keyword evidence="5" id="KW-1185">Reference proteome</keyword>
<dbReference type="GO" id="GO:0006260">
    <property type="term" value="P:DNA replication"/>
    <property type="evidence" value="ECO:0007669"/>
    <property type="project" value="InterPro"/>
</dbReference>
<dbReference type="InterPro" id="IPR000424">
    <property type="entry name" value="Primosome_PriB/ssb"/>
</dbReference>
<dbReference type="PANTHER" id="PTHR10302:SF27">
    <property type="entry name" value="SINGLE-STRANDED DNA-BINDING PROTEIN"/>
    <property type="match status" value="1"/>
</dbReference>
<dbReference type="HAMAP" id="MF_00984">
    <property type="entry name" value="SSB"/>
    <property type="match status" value="1"/>
</dbReference>
<dbReference type="PIRSF" id="PIRSF002070">
    <property type="entry name" value="SSB"/>
    <property type="match status" value="1"/>
</dbReference>
<dbReference type="Pfam" id="PF00436">
    <property type="entry name" value="SSB"/>
    <property type="match status" value="1"/>
</dbReference>
<dbReference type="Proteomes" id="UP000467305">
    <property type="component" value="Unassembled WGS sequence"/>
</dbReference>
<organism evidence="4 5">
    <name type="scientific">Tenacibaculum aiptasiae</name>
    <dbReference type="NCBI Taxonomy" id="426481"/>
    <lineage>
        <taxon>Bacteria</taxon>
        <taxon>Pseudomonadati</taxon>
        <taxon>Bacteroidota</taxon>
        <taxon>Flavobacteriia</taxon>
        <taxon>Flavobacteriales</taxon>
        <taxon>Flavobacteriaceae</taxon>
        <taxon>Tenacibaculum</taxon>
    </lineage>
</organism>
<proteinExistence type="inferred from homology"/>
<evidence type="ECO:0000313" key="5">
    <source>
        <dbReference type="Proteomes" id="UP000467305"/>
    </source>
</evidence>